<dbReference type="GeneID" id="19302195"/>
<proteinExistence type="predicted"/>
<sequence length="559" mass="62961">MHRALVIHDILNQVLGYLQVQKRWTDTIDTRRERHDLICIALTCKAFLDPALDELWARLDSLNPLLRLLSGFQWTGDVYILAGGVSPGELARFSRYAARVRELEYRRDAYIHPSVVHRLVVARSAPLLPGLRVLQWDEADPSCAEVMFLITPTLMRVEIQLAHSKPGYERDERPLEAFVNALADTVPMLRHLVFTGTLRHNHLARLSDLKFLQSVTLKGRAPFKGPGNAFSPEGPVVLTTPQMYYDFSLMQHLAELDIDVDGLQPLYPPSYYHFLQLRSLRLTGTLAYILPLLDTISTGLLTSLSLSFASPHSSTCCDLRALFSKAPLYSARLRHLRIHASAPARWQPPEALSFQDVFAHFLTPDSTMEEVDIHLENAMIAMTDAHIVQLADSLPLLRTFSCRYAMADGGVSPTLWCLIPFVYRCPSLTSLALPVRMLIPPEDTWQFLPQRGIQMRTLDLLEWPEGHGQMGFDVREVARMLDVLFPNLDLNTIERESWRSTMWREVFAAIGVATARGSMQAIPNHALQTVEDDIAHVATSGPASDLVRQTAYLAQEGSL</sequence>
<dbReference type="AlphaFoldDB" id="S7Q0Y7"/>
<name>S7Q0Y7_GLOTA</name>
<dbReference type="OrthoDB" id="2631350at2759"/>
<dbReference type="InterPro" id="IPR032675">
    <property type="entry name" value="LRR_dom_sf"/>
</dbReference>
<evidence type="ECO:0000313" key="2">
    <source>
        <dbReference type="Proteomes" id="UP000030669"/>
    </source>
</evidence>
<reference evidence="1 2" key="1">
    <citation type="journal article" date="2012" name="Science">
        <title>The Paleozoic origin of enzymatic lignin decomposition reconstructed from 31 fungal genomes.</title>
        <authorList>
            <person name="Floudas D."/>
            <person name="Binder M."/>
            <person name="Riley R."/>
            <person name="Barry K."/>
            <person name="Blanchette R.A."/>
            <person name="Henrissat B."/>
            <person name="Martinez A.T."/>
            <person name="Otillar R."/>
            <person name="Spatafora J.W."/>
            <person name="Yadav J.S."/>
            <person name="Aerts A."/>
            <person name="Benoit I."/>
            <person name="Boyd A."/>
            <person name="Carlson A."/>
            <person name="Copeland A."/>
            <person name="Coutinho P.M."/>
            <person name="de Vries R.P."/>
            <person name="Ferreira P."/>
            <person name="Findley K."/>
            <person name="Foster B."/>
            <person name="Gaskell J."/>
            <person name="Glotzer D."/>
            <person name="Gorecki P."/>
            <person name="Heitman J."/>
            <person name="Hesse C."/>
            <person name="Hori C."/>
            <person name="Igarashi K."/>
            <person name="Jurgens J.A."/>
            <person name="Kallen N."/>
            <person name="Kersten P."/>
            <person name="Kohler A."/>
            <person name="Kuees U."/>
            <person name="Kumar T.K.A."/>
            <person name="Kuo A."/>
            <person name="LaButti K."/>
            <person name="Larrondo L.F."/>
            <person name="Lindquist E."/>
            <person name="Ling A."/>
            <person name="Lombard V."/>
            <person name="Lucas S."/>
            <person name="Lundell T."/>
            <person name="Martin R."/>
            <person name="McLaughlin D.J."/>
            <person name="Morgenstern I."/>
            <person name="Morin E."/>
            <person name="Murat C."/>
            <person name="Nagy L.G."/>
            <person name="Nolan M."/>
            <person name="Ohm R.A."/>
            <person name="Patyshakuliyeva A."/>
            <person name="Rokas A."/>
            <person name="Ruiz-Duenas F.J."/>
            <person name="Sabat G."/>
            <person name="Salamov A."/>
            <person name="Samejima M."/>
            <person name="Schmutz J."/>
            <person name="Slot J.C."/>
            <person name="St John F."/>
            <person name="Stenlid J."/>
            <person name="Sun H."/>
            <person name="Sun S."/>
            <person name="Syed K."/>
            <person name="Tsang A."/>
            <person name="Wiebenga A."/>
            <person name="Young D."/>
            <person name="Pisabarro A."/>
            <person name="Eastwood D.C."/>
            <person name="Martin F."/>
            <person name="Cullen D."/>
            <person name="Grigoriev I.V."/>
            <person name="Hibbett D.S."/>
        </authorList>
    </citation>
    <scope>NUCLEOTIDE SEQUENCE [LARGE SCALE GENOMIC DNA]</scope>
    <source>
        <strain evidence="1 2">ATCC 11539</strain>
    </source>
</reference>
<keyword evidence="2" id="KW-1185">Reference proteome</keyword>
<dbReference type="Gene3D" id="3.80.10.10">
    <property type="entry name" value="Ribonuclease Inhibitor"/>
    <property type="match status" value="1"/>
</dbReference>
<evidence type="ECO:0000313" key="1">
    <source>
        <dbReference type="EMBL" id="EPQ53606.1"/>
    </source>
</evidence>
<dbReference type="KEGG" id="gtr:GLOTRDRAFT_130951"/>
<dbReference type="eggNOG" id="ENOG502STA9">
    <property type="taxonomic scope" value="Eukaryota"/>
</dbReference>
<dbReference type="SUPFAM" id="SSF52047">
    <property type="entry name" value="RNI-like"/>
    <property type="match status" value="1"/>
</dbReference>
<protein>
    <recommendedName>
        <fullName evidence="3">F-box domain-containing protein</fullName>
    </recommendedName>
</protein>
<evidence type="ECO:0008006" key="3">
    <source>
        <dbReference type="Google" id="ProtNLM"/>
    </source>
</evidence>
<gene>
    <name evidence="1" type="ORF">GLOTRDRAFT_130951</name>
</gene>
<accession>S7Q0Y7</accession>
<dbReference type="Proteomes" id="UP000030669">
    <property type="component" value="Unassembled WGS sequence"/>
</dbReference>
<dbReference type="HOGENOM" id="CLU_021164_3_2_1"/>
<organism evidence="1 2">
    <name type="scientific">Gloeophyllum trabeum (strain ATCC 11539 / FP-39264 / Madison 617)</name>
    <name type="common">Brown rot fungus</name>
    <dbReference type="NCBI Taxonomy" id="670483"/>
    <lineage>
        <taxon>Eukaryota</taxon>
        <taxon>Fungi</taxon>
        <taxon>Dikarya</taxon>
        <taxon>Basidiomycota</taxon>
        <taxon>Agaricomycotina</taxon>
        <taxon>Agaricomycetes</taxon>
        <taxon>Gloeophyllales</taxon>
        <taxon>Gloeophyllaceae</taxon>
        <taxon>Gloeophyllum</taxon>
    </lineage>
</organism>
<dbReference type="EMBL" id="KB469305">
    <property type="protein sequence ID" value="EPQ53606.1"/>
    <property type="molecule type" value="Genomic_DNA"/>
</dbReference>
<dbReference type="RefSeq" id="XP_007867918.1">
    <property type="nucleotide sequence ID" value="XM_007869727.1"/>
</dbReference>
<dbReference type="OMA" id="EYPLWNT"/>